<keyword evidence="2 4" id="KW-0238">DNA-binding</keyword>
<evidence type="ECO:0008006" key="9">
    <source>
        <dbReference type="Google" id="ProtNLM"/>
    </source>
</evidence>
<protein>
    <recommendedName>
        <fullName evidence="9">HTH psq-type domain-containing protein</fullName>
    </recommendedName>
</protein>
<dbReference type="PROSITE" id="PS50960">
    <property type="entry name" value="HTH_PSQ"/>
    <property type="match status" value="1"/>
</dbReference>
<dbReference type="InterPro" id="IPR007889">
    <property type="entry name" value="HTH_Psq"/>
</dbReference>
<dbReference type="GO" id="GO:0005634">
    <property type="term" value="C:nucleus"/>
    <property type="evidence" value="ECO:0007669"/>
    <property type="project" value="UniProtKB-SubCell"/>
</dbReference>
<dbReference type="Proteomes" id="UP001152888">
    <property type="component" value="Unassembled WGS sequence"/>
</dbReference>
<comment type="caution">
    <text evidence="7">The sequence shown here is derived from an EMBL/GenBank/DDBJ whole genome shotgun (WGS) entry which is preliminary data.</text>
</comment>
<feature type="domain" description="HTH CENPB-type" evidence="6">
    <location>
        <begin position="53"/>
        <end position="118"/>
    </location>
</feature>
<evidence type="ECO:0000259" key="6">
    <source>
        <dbReference type="PROSITE" id="PS51253"/>
    </source>
</evidence>
<dbReference type="Gene3D" id="1.10.10.60">
    <property type="entry name" value="Homeodomain-like"/>
    <property type="match status" value="1"/>
</dbReference>
<keyword evidence="8" id="KW-1185">Reference proteome</keyword>
<dbReference type="Pfam" id="PF05225">
    <property type="entry name" value="HTH_psq"/>
    <property type="match status" value="1"/>
</dbReference>
<sequence length="118" mass="13519">MDKLKRLQYSTEDINKAVNAVQSGMPFKAASKLYNVPRSTLQDKVKGRTLLDKKCGPGTILTREEENLLVEWLFRIAAYGFPATKTQLLDSVQLLLKELDRPNNFADGRPGRKWYELF</sequence>
<dbReference type="OrthoDB" id="10031330at2759"/>
<dbReference type="InterPro" id="IPR006600">
    <property type="entry name" value="HTH_CenpB_DNA-bd_dom"/>
</dbReference>
<comment type="subcellular location">
    <subcellularLocation>
        <location evidence="1 4">Nucleus</location>
    </subcellularLocation>
</comment>
<gene>
    <name evidence="7" type="ORF">ACAOBT_LOCUS24215</name>
</gene>
<organism evidence="7 8">
    <name type="scientific">Acanthoscelides obtectus</name>
    <name type="common">Bean weevil</name>
    <name type="synonym">Bruchus obtectus</name>
    <dbReference type="NCBI Taxonomy" id="200917"/>
    <lineage>
        <taxon>Eukaryota</taxon>
        <taxon>Metazoa</taxon>
        <taxon>Ecdysozoa</taxon>
        <taxon>Arthropoda</taxon>
        <taxon>Hexapoda</taxon>
        <taxon>Insecta</taxon>
        <taxon>Pterygota</taxon>
        <taxon>Neoptera</taxon>
        <taxon>Endopterygota</taxon>
        <taxon>Coleoptera</taxon>
        <taxon>Polyphaga</taxon>
        <taxon>Cucujiformia</taxon>
        <taxon>Chrysomeloidea</taxon>
        <taxon>Chrysomelidae</taxon>
        <taxon>Bruchinae</taxon>
        <taxon>Bruchini</taxon>
        <taxon>Acanthoscelides</taxon>
    </lineage>
</organism>
<dbReference type="InterPro" id="IPR009057">
    <property type="entry name" value="Homeodomain-like_sf"/>
</dbReference>
<dbReference type="EMBL" id="CAKOFQ010007317">
    <property type="protein sequence ID" value="CAH1998202.1"/>
    <property type="molecule type" value="Genomic_DNA"/>
</dbReference>
<evidence type="ECO:0000256" key="4">
    <source>
        <dbReference type="PROSITE-ProRule" id="PRU00320"/>
    </source>
</evidence>
<feature type="domain" description="HTH psq-type" evidence="5">
    <location>
        <begin position="1"/>
        <end position="51"/>
    </location>
</feature>
<dbReference type="AlphaFoldDB" id="A0A9P0LSP1"/>
<accession>A0A9P0LSP1</accession>
<reference evidence="7" key="1">
    <citation type="submission" date="2022-03" db="EMBL/GenBank/DDBJ databases">
        <authorList>
            <person name="Sayadi A."/>
        </authorList>
    </citation>
    <scope>NUCLEOTIDE SEQUENCE</scope>
</reference>
<evidence type="ECO:0000256" key="2">
    <source>
        <dbReference type="ARBA" id="ARBA00023125"/>
    </source>
</evidence>
<keyword evidence="3 4" id="KW-0539">Nucleus</keyword>
<dbReference type="SUPFAM" id="SSF46689">
    <property type="entry name" value="Homeodomain-like"/>
    <property type="match status" value="1"/>
</dbReference>
<dbReference type="PROSITE" id="PS51253">
    <property type="entry name" value="HTH_CENPB"/>
    <property type="match status" value="1"/>
</dbReference>
<feature type="DNA-binding region" description="H-T-H motif" evidence="4">
    <location>
        <begin position="27"/>
        <end position="47"/>
    </location>
</feature>
<name>A0A9P0LSP1_ACAOB</name>
<evidence type="ECO:0000256" key="1">
    <source>
        <dbReference type="ARBA" id="ARBA00004123"/>
    </source>
</evidence>
<evidence type="ECO:0000313" key="8">
    <source>
        <dbReference type="Proteomes" id="UP001152888"/>
    </source>
</evidence>
<dbReference type="GO" id="GO:0003677">
    <property type="term" value="F:DNA binding"/>
    <property type="evidence" value="ECO:0007669"/>
    <property type="project" value="UniProtKB-UniRule"/>
</dbReference>
<evidence type="ECO:0000313" key="7">
    <source>
        <dbReference type="EMBL" id="CAH1998202.1"/>
    </source>
</evidence>
<evidence type="ECO:0000259" key="5">
    <source>
        <dbReference type="PROSITE" id="PS50960"/>
    </source>
</evidence>
<evidence type="ECO:0000256" key="3">
    <source>
        <dbReference type="ARBA" id="ARBA00023242"/>
    </source>
</evidence>
<proteinExistence type="predicted"/>